<evidence type="ECO:0000313" key="1">
    <source>
        <dbReference type="EMBL" id="NPT30061.1"/>
    </source>
</evidence>
<organism evidence="1 2">
    <name type="scientific">Vreelandella venusta</name>
    <dbReference type="NCBI Taxonomy" id="44935"/>
    <lineage>
        <taxon>Bacteria</taxon>
        <taxon>Pseudomonadati</taxon>
        <taxon>Pseudomonadota</taxon>
        <taxon>Gammaproteobacteria</taxon>
        <taxon>Oceanospirillales</taxon>
        <taxon>Halomonadaceae</taxon>
        <taxon>Vreelandella</taxon>
    </lineage>
</organism>
<evidence type="ECO:0000313" key="2">
    <source>
        <dbReference type="Proteomes" id="UP001318401"/>
    </source>
</evidence>
<dbReference type="RefSeq" id="WP_125749808.1">
    <property type="nucleotide sequence ID" value="NZ_CP034367.1"/>
</dbReference>
<gene>
    <name evidence="1" type="ORF">DDR56_05665</name>
</gene>
<dbReference type="EMBL" id="QDKN01000002">
    <property type="protein sequence ID" value="NPT30061.1"/>
    <property type="molecule type" value="Genomic_DNA"/>
</dbReference>
<comment type="caution">
    <text evidence="1">The sequence shown here is derived from an EMBL/GenBank/DDBJ whole genome shotgun (WGS) entry which is preliminary data.</text>
</comment>
<dbReference type="Proteomes" id="UP001318401">
    <property type="component" value="Unassembled WGS sequence"/>
</dbReference>
<protein>
    <submittedName>
        <fullName evidence="1">Uncharacterized protein</fullName>
    </submittedName>
</protein>
<accession>A0ABX2BBN9</accession>
<proteinExistence type="predicted"/>
<keyword evidence="2" id="KW-1185">Reference proteome</keyword>
<reference evidence="1 2" key="1">
    <citation type="submission" date="2018-04" db="EMBL/GenBank/DDBJ databases">
        <authorList>
            <person name="Li G."/>
            <person name="Du W."/>
            <person name="Bai Y."/>
        </authorList>
    </citation>
    <scope>NUCLEOTIDE SEQUENCE [LARGE SCALE GENOMIC DNA]</scope>
    <source>
        <strain evidence="1 2">YYYZ-3</strain>
    </source>
</reference>
<sequence>MEINKHLVVAETIFCDVETDVEKINMYFERMKLCLLSIDNINVDNFDYKHLLYVSDDKKELIDRLRKFICERKIKFVEVVLYSHPEGGYLWSSGDHVDLVKNPNRTSGYRNKLFDKANIDYEKYSGFLRVAIDDDDVWLSDHLANLLRLGICLSKISRKNSLVAGGVFSTYIAKVDDFSGEVELNKVELDRAVCGNKFYYSECWSKICSWSPWSIPDVIDFKSIEKFKKSYGIELFSLSKVDPGFVYFRRGSNLSSQNKSWCTTELISKTTLSNEESVIQLSQTDSGKEYAQAIVNGANKHHDFAHYNESEKAIMFDITQGGISFDDGMAASFYLYCNGVFKEKINYSKERKGSFLIVGSNKGDYFEVVCFIRANSINSIRLKSSKIYLK</sequence>
<name>A0ABX2BBN9_9GAMM</name>